<dbReference type="EMBL" id="SRLO01000196">
    <property type="protein sequence ID" value="TNN67977.1"/>
    <property type="molecule type" value="Genomic_DNA"/>
</dbReference>
<gene>
    <name evidence="2" type="primary">TSHZ3_0</name>
    <name evidence="2" type="ORF">EYF80_021769</name>
</gene>
<evidence type="ECO:0000256" key="1">
    <source>
        <dbReference type="SAM" id="MobiDB-lite"/>
    </source>
</evidence>
<comment type="caution">
    <text evidence="2">The sequence shown here is derived from an EMBL/GenBank/DDBJ whole genome shotgun (WGS) entry which is preliminary data.</text>
</comment>
<dbReference type="Proteomes" id="UP000314294">
    <property type="component" value="Unassembled WGS sequence"/>
</dbReference>
<feature type="region of interest" description="Disordered" evidence="1">
    <location>
        <begin position="1"/>
        <end position="107"/>
    </location>
</feature>
<dbReference type="AlphaFoldDB" id="A0A4Z2HQH9"/>
<feature type="compositionally biased region" description="Basic and acidic residues" evidence="1">
    <location>
        <begin position="59"/>
        <end position="81"/>
    </location>
</feature>
<protein>
    <submittedName>
        <fullName evidence="2">Teashirt 3</fullName>
    </submittedName>
</protein>
<organism evidence="2 3">
    <name type="scientific">Liparis tanakae</name>
    <name type="common">Tanaka's snailfish</name>
    <dbReference type="NCBI Taxonomy" id="230148"/>
    <lineage>
        <taxon>Eukaryota</taxon>
        <taxon>Metazoa</taxon>
        <taxon>Chordata</taxon>
        <taxon>Craniata</taxon>
        <taxon>Vertebrata</taxon>
        <taxon>Euteleostomi</taxon>
        <taxon>Actinopterygii</taxon>
        <taxon>Neopterygii</taxon>
        <taxon>Teleostei</taxon>
        <taxon>Neoteleostei</taxon>
        <taxon>Acanthomorphata</taxon>
        <taxon>Eupercaria</taxon>
        <taxon>Perciformes</taxon>
        <taxon>Cottioidei</taxon>
        <taxon>Cottales</taxon>
        <taxon>Liparidae</taxon>
        <taxon>Liparis</taxon>
    </lineage>
</organism>
<proteinExistence type="predicted"/>
<accession>A0A4Z2HQH9</accession>
<keyword evidence="3" id="KW-1185">Reference proteome</keyword>
<reference evidence="2 3" key="1">
    <citation type="submission" date="2019-03" db="EMBL/GenBank/DDBJ databases">
        <title>First draft genome of Liparis tanakae, snailfish: a comprehensive survey of snailfish specific genes.</title>
        <authorList>
            <person name="Kim W."/>
            <person name="Song I."/>
            <person name="Jeong J.-H."/>
            <person name="Kim D."/>
            <person name="Kim S."/>
            <person name="Ryu S."/>
            <person name="Song J.Y."/>
            <person name="Lee S.K."/>
        </authorList>
    </citation>
    <scope>NUCLEOTIDE SEQUENCE [LARGE SCALE GENOMIC DNA]</scope>
    <source>
        <tissue evidence="2">Muscle</tissue>
    </source>
</reference>
<evidence type="ECO:0000313" key="3">
    <source>
        <dbReference type="Proteomes" id="UP000314294"/>
    </source>
</evidence>
<sequence>MERALAEEEAEADDLPAAPQDDLPQKDEFVEQSEGPAKEQTCEPESAGAAELSGQELDSESHASETSDRLSDFESPSRKAEGNLVTAPLNGADADPAREASSQQQHE</sequence>
<evidence type="ECO:0000313" key="2">
    <source>
        <dbReference type="EMBL" id="TNN67977.1"/>
    </source>
</evidence>
<name>A0A4Z2HQH9_9TELE</name>